<evidence type="ECO:0000313" key="7">
    <source>
        <dbReference type="EMBL" id="SEB15778.1"/>
    </source>
</evidence>
<evidence type="ECO:0000256" key="1">
    <source>
        <dbReference type="ARBA" id="ARBA00023015"/>
    </source>
</evidence>
<keyword evidence="4" id="KW-0597">Phosphoprotein</keyword>
<dbReference type="PROSITE" id="PS50043">
    <property type="entry name" value="HTH_LUXR_2"/>
    <property type="match status" value="1"/>
</dbReference>
<name>A0A1H4H3V7_9BURK</name>
<dbReference type="InterPro" id="IPR000792">
    <property type="entry name" value="Tscrpt_reg_LuxR_C"/>
</dbReference>
<accession>A0A1H4H3V7</accession>
<sequence>MTDSDSLVFVVDDDDSVRRALARLLQSAGYRVETFDSARAFLDRIRADRCPACLVLDIQLPDLNGLELQRELNAALPIIFITGYGDIPMTVGAMKAGATDVLPKPVRDTDLLRAIGQAFECVAQTRAVRRELDAIRMRLGRLTPREREVMALVVTGRLNKQVAGELGTVEKTIKAHRARVMAKMEVSSLAELVRVADKVGLGGAAETRASHQAAAI</sequence>
<evidence type="ECO:0000256" key="3">
    <source>
        <dbReference type="ARBA" id="ARBA00023163"/>
    </source>
</evidence>
<keyword evidence="2" id="KW-0238">DNA-binding</keyword>
<keyword evidence="8" id="KW-1185">Reference proteome</keyword>
<proteinExistence type="predicted"/>
<keyword evidence="3" id="KW-0804">Transcription</keyword>
<evidence type="ECO:0000256" key="4">
    <source>
        <dbReference type="PROSITE-ProRule" id="PRU00169"/>
    </source>
</evidence>
<dbReference type="Pfam" id="PF00196">
    <property type="entry name" value="GerE"/>
    <property type="match status" value="1"/>
</dbReference>
<dbReference type="OrthoDB" id="9802186at2"/>
<dbReference type="PRINTS" id="PR00038">
    <property type="entry name" value="HTHLUXR"/>
</dbReference>
<dbReference type="RefSeq" id="WP_090535781.1">
    <property type="nucleotide sequence ID" value="NZ_FNRQ01000007.1"/>
</dbReference>
<dbReference type="SMART" id="SM00448">
    <property type="entry name" value="REC"/>
    <property type="match status" value="1"/>
</dbReference>
<dbReference type="EMBL" id="FNRQ01000007">
    <property type="protein sequence ID" value="SEB15778.1"/>
    <property type="molecule type" value="Genomic_DNA"/>
</dbReference>
<dbReference type="InterPro" id="IPR016032">
    <property type="entry name" value="Sig_transdc_resp-reg_C-effctor"/>
</dbReference>
<dbReference type="GO" id="GO:0000160">
    <property type="term" value="P:phosphorelay signal transduction system"/>
    <property type="evidence" value="ECO:0007669"/>
    <property type="project" value="InterPro"/>
</dbReference>
<dbReference type="STRING" id="83784.SAMN05192564_10782"/>
<dbReference type="InterPro" id="IPR036388">
    <property type="entry name" value="WH-like_DNA-bd_sf"/>
</dbReference>
<gene>
    <name evidence="7" type="ORF">SAMN05192564_10782</name>
</gene>
<dbReference type="GO" id="GO:0003677">
    <property type="term" value="F:DNA binding"/>
    <property type="evidence" value="ECO:0007669"/>
    <property type="project" value="UniProtKB-KW"/>
</dbReference>
<dbReference type="GO" id="GO:0006355">
    <property type="term" value="P:regulation of DNA-templated transcription"/>
    <property type="evidence" value="ECO:0007669"/>
    <property type="project" value="InterPro"/>
</dbReference>
<feature type="modified residue" description="4-aspartylphosphate" evidence="4">
    <location>
        <position position="57"/>
    </location>
</feature>
<feature type="domain" description="Response regulatory" evidence="6">
    <location>
        <begin position="7"/>
        <end position="119"/>
    </location>
</feature>
<dbReference type="InterPro" id="IPR011006">
    <property type="entry name" value="CheY-like_superfamily"/>
</dbReference>
<dbReference type="PANTHER" id="PTHR44688:SF16">
    <property type="entry name" value="DNA-BINDING TRANSCRIPTIONAL ACTIVATOR DEVR_DOSR"/>
    <property type="match status" value="1"/>
</dbReference>
<evidence type="ECO:0000259" key="6">
    <source>
        <dbReference type="PROSITE" id="PS50110"/>
    </source>
</evidence>
<keyword evidence="1" id="KW-0805">Transcription regulation</keyword>
<dbReference type="InterPro" id="IPR001789">
    <property type="entry name" value="Sig_transdc_resp-reg_receiver"/>
</dbReference>
<protein>
    <submittedName>
        <fullName evidence="7">Two-component response regulator, FixJ family, consists of REC and HTH domains</fullName>
    </submittedName>
</protein>
<dbReference type="Gene3D" id="3.40.50.2300">
    <property type="match status" value="1"/>
</dbReference>
<dbReference type="Pfam" id="PF00072">
    <property type="entry name" value="Response_reg"/>
    <property type="match status" value="1"/>
</dbReference>
<dbReference type="AlphaFoldDB" id="A0A1H4H3V7"/>
<dbReference type="Gene3D" id="1.10.10.10">
    <property type="entry name" value="Winged helix-like DNA-binding domain superfamily/Winged helix DNA-binding domain"/>
    <property type="match status" value="1"/>
</dbReference>
<evidence type="ECO:0000256" key="2">
    <source>
        <dbReference type="ARBA" id="ARBA00023125"/>
    </source>
</evidence>
<dbReference type="PANTHER" id="PTHR44688">
    <property type="entry name" value="DNA-BINDING TRANSCRIPTIONAL ACTIVATOR DEVR_DOSR"/>
    <property type="match status" value="1"/>
</dbReference>
<evidence type="ECO:0000313" key="8">
    <source>
        <dbReference type="Proteomes" id="UP000198638"/>
    </source>
</evidence>
<dbReference type="SMART" id="SM00421">
    <property type="entry name" value="HTH_LUXR"/>
    <property type="match status" value="1"/>
</dbReference>
<reference evidence="8" key="1">
    <citation type="submission" date="2016-10" db="EMBL/GenBank/DDBJ databases">
        <authorList>
            <person name="Varghese N."/>
            <person name="Submissions S."/>
        </authorList>
    </citation>
    <scope>NUCLEOTIDE SEQUENCE [LARGE SCALE GENOMIC DNA]</scope>
    <source>
        <strain evidence="8">LMG 24000</strain>
    </source>
</reference>
<organism evidence="7 8">
    <name type="scientific">Paraburkholderia sartisoli</name>
    <dbReference type="NCBI Taxonomy" id="83784"/>
    <lineage>
        <taxon>Bacteria</taxon>
        <taxon>Pseudomonadati</taxon>
        <taxon>Pseudomonadota</taxon>
        <taxon>Betaproteobacteria</taxon>
        <taxon>Burkholderiales</taxon>
        <taxon>Burkholderiaceae</taxon>
        <taxon>Paraburkholderia</taxon>
    </lineage>
</organism>
<dbReference type="PROSITE" id="PS50110">
    <property type="entry name" value="RESPONSE_REGULATORY"/>
    <property type="match status" value="1"/>
</dbReference>
<evidence type="ECO:0000259" key="5">
    <source>
        <dbReference type="PROSITE" id="PS50043"/>
    </source>
</evidence>
<dbReference type="Proteomes" id="UP000198638">
    <property type="component" value="Unassembled WGS sequence"/>
</dbReference>
<dbReference type="SUPFAM" id="SSF52172">
    <property type="entry name" value="CheY-like"/>
    <property type="match status" value="1"/>
</dbReference>
<dbReference type="CDD" id="cd06170">
    <property type="entry name" value="LuxR_C_like"/>
    <property type="match status" value="1"/>
</dbReference>
<dbReference type="SUPFAM" id="SSF46894">
    <property type="entry name" value="C-terminal effector domain of the bipartite response regulators"/>
    <property type="match status" value="1"/>
</dbReference>
<feature type="domain" description="HTH luxR-type" evidence="5">
    <location>
        <begin position="135"/>
        <end position="200"/>
    </location>
</feature>